<dbReference type="GO" id="GO:0003677">
    <property type="term" value="F:DNA binding"/>
    <property type="evidence" value="ECO:0007669"/>
    <property type="project" value="UniProtKB-UniRule"/>
</dbReference>
<dbReference type="InterPro" id="IPR011990">
    <property type="entry name" value="TPR-like_helical_dom_sf"/>
</dbReference>
<dbReference type="SMART" id="SM00382">
    <property type="entry name" value="AAA"/>
    <property type="match status" value="1"/>
</dbReference>
<dbReference type="SUPFAM" id="SSF46894">
    <property type="entry name" value="C-terminal effector domain of the bipartite response regulators"/>
    <property type="match status" value="1"/>
</dbReference>
<dbReference type="SMART" id="SM01043">
    <property type="entry name" value="BTAD"/>
    <property type="match status" value="1"/>
</dbReference>
<evidence type="ECO:0000256" key="2">
    <source>
        <dbReference type="ARBA" id="ARBA00023015"/>
    </source>
</evidence>
<keyword evidence="2" id="KW-0805">Transcription regulation</keyword>
<evidence type="ECO:0000256" key="1">
    <source>
        <dbReference type="ARBA" id="ARBA00005820"/>
    </source>
</evidence>
<dbReference type="InterPro" id="IPR005158">
    <property type="entry name" value="BTAD"/>
</dbReference>
<keyword evidence="6" id="KW-1185">Reference proteome</keyword>
<dbReference type="Proteomes" id="UP000199494">
    <property type="component" value="Unassembled WGS sequence"/>
</dbReference>
<sequence>MDRVSIGILGDLDVRVGGKQVPIPRGRLHLLLAALALRAGQFVSTEELIDHVWGEEVPPGARTTLRAYIKRLRARLREPGAGGEDGAARLIEARPGGYLLAVEEAGTDLHGFRALWARATSGEGNELAALDEALALWRGKPLAGLQPLPWVVETASGLTEEWLRAVERRADLLIERGGKAAFDAVAVELRVLLAEYPFRESLWRRHILALHLGGRSAEALLRYDEVRRLLADQLGVEPSASLRSLYHRILTAADDGGEPDIAEPGVPSPPSQPPRGRQPGETGDDGAAAPRPELVGRRRCLAALDALLDSRHRPGIIVVDGPAGVGKTALARYWAASAAGKFPGGPVRVNLRGFHSRPPLGVREALARLLQGAGVGEAELPRGLSGRSAMFTELTAARPMLVLLDNAHDAEQVRHLLPASGSLAVVTSQRQLRGLVAREGASRLTLGRLDPDEGVQLVTALGGPAVTGARRGEIEELVELCAGLPLALRIAVEQLARVPSLTPAGLAVELRDERSRLALLETGDDDSASIRGTLGRAHQLLGPGEATLLGKLAQHAEAEFGLDDAAALLAVGQGKAHTLLNGLVSLNLVEQLSLRRYRLPCLQRAVAGELLPKPRALNAVR</sequence>
<evidence type="ECO:0000313" key="5">
    <source>
        <dbReference type="EMBL" id="SDC32672.1"/>
    </source>
</evidence>
<dbReference type="STRING" id="530584.SAMN05421630_1011315"/>
<dbReference type="InterPro" id="IPR027417">
    <property type="entry name" value="P-loop_NTPase"/>
</dbReference>
<dbReference type="AlphaFoldDB" id="A0A222VQ34"/>
<dbReference type="Gene3D" id="3.40.50.300">
    <property type="entry name" value="P-loop containing nucleotide triphosphate hydrolases"/>
    <property type="match status" value="1"/>
</dbReference>
<dbReference type="InterPro" id="IPR036388">
    <property type="entry name" value="WH-like_DNA-bd_sf"/>
</dbReference>
<dbReference type="PANTHER" id="PTHR35807:SF1">
    <property type="entry name" value="TRANSCRIPTIONAL REGULATOR REDD"/>
    <property type="match status" value="1"/>
</dbReference>
<dbReference type="OrthoDB" id="4326794at2"/>
<dbReference type="PRINTS" id="PR00364">
    <property type="entry name" value="DISEASERSIST"/>
</dbReference>
<evidence type="ECO:0000256" key="3">
    <source>
        <dbReference type="ARBA" id="ARBA00023125"/>
    </source>
</evidence>
<dbReference type="Gene3D" id="1.25.40.10">
    <property type="entry name" value="Tetratricopeptide repeat domain"/>
    <property type="match status" value="1"/>
</dbReference>
<keyword evidence="4" id="KW-0804">Transcription</keyword>
<dbReference type="SUPFAM" id="SSF52540">
    <property type="entry name" value="P-loop containing nucleoside triphosphate hydrolases"/>
    <property type="match status" value="1"/>
</dbReference>
<evidence type="ECO:0000313" key="6">
    <source>
        <dbReference type="Proteomes" id="UP000199494"/>
    </source>
</evidence>
<dbReference type="Gene3D" id="1.10.10.10">
    <property type="entry name" value="Winged helix-like DNA-binding domain superfamily/Winged helix DNA-binding domain"/>
    <property type="match status" value="1"/>
</dbReference>
<evidence type="ECO:0000256" key="4">
    <source>
        <dbReference type="ARBA" id="ARBA00023163"/>
    </source>
</evidence>
<dbReference type="Pfam" id="PF00486">
    <property type="entry name" value="Trans_reg_C"/>
    <property type="match status" value="1"/>
</dbReference>
<dbReference type="EMBL" id="FMZE01000001">
    <property type="protein sequence ID" value="SDC32672.1"/>
    <property type="molecule type" value="Genomic_DNA"/>
</dbReference>
<dbReference type="InterPro" id="IPR051677">
    <property type="entry name" value="AfsR-DnrI-RedD_regulator"/>
</dbReference>
<comment type="similarity">
    <text evidence="1">Belongs to the AfsR/DnrI/RedD regulatory family.</text>
</comment>
<dbReference type="Pfam" id="PF03704">
    <property type="entry name" value="BTAD"/>
    <property type="match status" value="1"/>
</dbReference>
<dbReference type="CDD" id="cd15831">
    <property type="entry name" value="BTAD"/>
    <property type="match status" value="1"/>
</dbReference>
<gene>
    <name evidence="5" type="ORF">SAMN05421630_1011315</name>
</gene>
<dbReference type="PANTHER" id="PTHR35807">
    <property type="entry name" value="TRANSCRIPTIONAL REGULATOR REDD-RELATED"/>
    <property type="match status" value="1"/>
</dbReference>
<dbReference type="PROSITE" id="PS51755">
    <property type="entry name" value="OMPR_PHOB"/>
    <property type="match status" value="1"/>
</dbReference>
<dbReference type="InterPro" id="IPR016032">
    <property type="entry name" value="Sig_transdc_resp-reg_C-effctor"/>
</dbReference>
<accession>A0A222VQ34</accession>
<dbReference type="SMART" id="SM00862">
    <property type="entry name" value="Trans_reg_C"/>
    <property type="match status" value="1"/>
</dbReference>
<organism evidence="5 6">
    <name type="scientific">Prauserella marina</name>
    <dbReference type="NCBI Taxonomy" id="530584"/>
    <lineage>
        <taxon>Bacteria</taxon>
        <taxon>Bacillati</taxon>
        <taxon>Actinomycetota</taxon>
        <taxon>Actinomycetes</taxon>
        <taxon>Pseudonocardiales</taxon>
        <taxon>Pseudonocardiaceae</taxon>
        <taxon>Prauserella</taxon>
    </lineage>
</organism>
<keyword evidence="3 5" id="KW-0238">DNA-binding</keyword>
<protein>
    <submittedName>
        <fullName evidence="5">DNA-binding transcriptional activator of the SARP family</fullName>
    </submittedName>
</protein>
<dbReference type="GO" id="GO:0000160">
    <property type="term" value="P:phosphorelay signal transduction system"/>
    <property type="evidence" value="ECO:0007669"/>
    <property type="project" value="InterPro"/>
</dbReference>
<dbReference type="InterPro" id="IPR001867">
    <property type="entry name" value="OmpR/PhoB-type_DNA-bd"/>
</dbReference>
<dbReference type="SUPFAM" id="SSF48452">
    <property type="entry name" value="TPR-like"/>
    <property type="match status" value="1"/>
</dbReference>
<name>A0A222VQ34_9PSEU</name>
<dbReference type="Pfam" id="PF13191">
    <property type="entry name" value="AAA_16"/>
    <property type="match status" value="1"/>
</dbReference>
<proteinExistence type="inferred from homology"/>
<dbReference type="GO" id="GO:0006355">
    <property type="term" value="P:regulation of DNA-templated transcription"/>
    <property type="evidence" value="ECO:0007669"/>
    <property type="project" value="InterPro"/>
</dbReference>
<reference evidence="5 6" key="1">
    <citation type="submission" date="2016-10" db="EMBL/GenBank/DDBJ databases">
        <authorList>
            <person name="de Groot N.N."/>
        </authorList>
    </citation>
    <scope>NUCLEOTIDE SEQUENCE [LARGE SCALE GENOMIC DNA]</scope>
    <source>
        <strain evidence="5 6">CGMCC 4.5506</strain>
    </source>
</reference>
<dbReference type="InterPro" id="IPR003593">
    <property type="entry name" value="AAA+_ATPase"/>
</dbReference>
<dbReference type="KEGG" id="pmad:BAY61_14670"/>
<dbReference type="InterPro" id="IPR041664">
    <property type="entry name" value="AAA_16"/>
</dbReference>